<name>A0A381TBK7_9ZZZZ</name>
<feature type="domain" description="DUF1585" evidence="1">
    <location>
        <begin position="29"/>
        <end position="102"/>
    </location>
</feature>
<organism evidence="2">
    <name type="scientific">marine metagenome</name>
    <dbReference type="NCBI Taxonomy" id="408172"/>
    <lineage>
        <taxon>unclassified sequences</taxon>
        <taxon>metagenomes</taxon>
        <taxon>ecological metagenomes</taxon>
    </lineage>
</organism>
<dbReference type="InterPro" id="IPR011478">
    <property type="entry name" value="DUF1585"/>
</dbReference>
<evidence type="ECO:0000313" key="2">
    <source>
        <dbReference type="EMBL" id="SVA13119.1"/>
    </source>
</evidence>
<reference evidence="2" key="1">
    <citation type="submission" date="2018-05" db="EMBL/GenBank/DDBJ databases">
        <authorList>
            <person name="Lanie J.A."/>
            <person name="Ng W.-L."/>
            <person name="Kazmierczak K.M."/>
            <person name="Andrzejewski T.M."/>
            <person name="Davidsen T.M."/>
            <person name="Wayne K.J."/>
            <person name="Tettelin H."/>
            <person name="Glass J.I."/>
            <person name="Rusch D."/>
            <person name="Podicherti R."/>
            <person name="Tsui H.-C.T."/>
            <person name="Winkler M.E."/>
        </authorList>
    </citation>
    <scope>NUCLEOTIDE SEQUENCE</scope>
</reference>
<proteinExistence type="predicted"/>
<feature type="non-terminal residue" evidence="2">
    <location>
        <position position="1"/>
    </location>
</feature>
<accession>A0A381TBK7</accession>
<dbReference type="AlphaFoldDB" id="A0A381TBK7"/>
<dbReference type="EMBL" id="UINC01004274">
    <property type="protein sequence ID" value="SVA13119.1"/>
    <property type="molecule type" value="Genomic_DNA"/>
</dbReference>
<evidence type="ECO:0000259" key="1">
    <source>
        <dbReference type="Pfam" id="PF07624"/>
    </source>
</evidence>
<gene>
    <name evidence="2" type="ORF">METZ01_LOCUS65973</name>
</gene>
<protein>
    <recommendedName>
        <fullName evidence="1">DUF1585 domain-containing protein</fullName>
    </recommendedName>
</protein>
<dbReference type="Pfam" id="PF07624">
    <property type="entry name" value="PSD2"/>
    <property type="match status" value="1"/>
</dbReference>
<sequence length="118" mass="13452">LALDNYDVTGRWRIRENGMPLDTKGEFYDGTVIETPSALQEVLVKRPIPLVRTFTENLMAYALGRRVEYYDQPTIRSITSQAEEYDYRMSSFILGVVLSDAFRMQQVNVVADHGSGIN</sequence>